<dbReference type="RefSeq" id="XP_018738349.1">
    <property type="nucleotide sequence ID" value="XM_018880540.1"/>
</dbReference>
<feature type="transmembrane region" description="Helical" evidence="9">
    <location>
        <begin position="194"/>
        <end position="219"/>
    </location>
</feature>
<name>A0A167FYN1_9ASCO</name>
<evidence type="ECO:0000256" key="5">
    <source>
        <dbReference type="ARBA" id="ARBA00022856"/>
    </source>
</evidence>
<keyword evidence="8 9" id="KW-0472">Membrane</keyword>
<dbReference type="GO" id="GO:0035673">
    <property type="term" value="F:oligopeptide transmembrane transporter activity"/>
    <property type="evidence" value="ECO:0007669"/>
    <property type="project" value="InterPro"/>
</dbReference>
<keyword evidence="4 9" id="KW-0812">Transmembrane</keyword>
<proteinExistence type="inferred from homology"/>
<dbReference type="OrthoDB" id="9986677at2759"/>
<feature type="transmembrane region" description="Helical" evidence="9">
    <location>
        <begin position="156"/>
        <end position="182"/>
    </location>
</feature>
<evidence type="ECO:0000256" key="7">
    <source>
        <dbReference type="ARBA" id="ARBA00022989"/>
    </source>
</evidence>
<evidence type="ECO:0000256" key="4">
    <source>
        <dbReference type="ARBA" id="ARBA00022692"/>
    </source>
</evidence>
<dbReference type="PANTHER" id="PTHR22601">
    <property type="entry name" value="ISP4 LIKE PROTEIN"/>
    <property type="match status" value="1"/>
</dbReference>
<dbReference type="AlphaFoldDB" id="A0A167FYN1"/>
<evidence type="ECO:0000256" key="2">
    <source>
        <dbReference type="ARBA" id="ARBA00008807"/>
    </source>
</evidence>
<dbReference type="Pfam" id="PF03169">
    <property type="entry name" value="OPT"/>
    <property type="match status" value="1"/>
</dbReference>
<evidence type="ECO:0000313" key="11">
    <source>
        <dbReference type="Proteomes" id="UP000189580"/>
    </source>
</evidence>
<evidence type="ECO:0000256" key="3">
    <source>
        <dbReference type="ARBA" id="ARBA00022448"/>
    </source>
</evidence>
<accession>A0A167FYN1</accession>
<dbReference type="KEGG" id="slb:AWJ20_3516"/>
<organism evidence="10 11">
    <name type="scientific">Sugiyamaella lignohabitans</name>
    <dbReference type="NCBI Taxonomy" id="796027"/>
    <lineage>
        <taxon>Eukaryota</taxon>
        <taxon>Fungi</taxon>
        <taxon>Dikarya</taxon>
        <taxon>Ascomycota</taxon>
        <taxon>Saccharomycotina</taxon>
        <taxon>Dipodascomycetes</taxon>
        <taxon>Dipodascales</taxon>
        <taxon>Trichomonascaceae</taxon>
        <taxon>Sugiyamaella</taxon>
    </lineage>
</organism>
<comment type="subcellular location">
    <subcellularLocation>
        <location evidence="1">Membrane</location>
        <topology evidence="1">Multi-pass membrane protein</topology>
    </subcellularLocation>
</comment>
<keyword evidence="7 9" id="KW-1133">Transmembrane helix</keyword>
<reference evidence="10 11" key="1">
    <citation type="submission" date="2016-02" db="EMBL/GenBank/DDBJ databases">
        <title>Complete genome sequence and transcriptome regulation of the pentose utilising yeast Sugiyamaella lignohabitans.</title>
        <authorList>
            <person name="Bellasio M."/>
            <person name="Peymann A."/>
            <person name="Valli M."/>
            <person name="Sipitzky M."/>
            <person name="Graf A."/>
            <person name="Sauer M."/>
            <person name="Marx H."/>
            <person name="Mattanovich D."/>
        </authorList>
    </citation>
    <scope>NUCLEOTIDE SEQUENCE [LARGE SCALE GENOMIC DNA]</scope>
    <source>
        <strain evidence="10 11">CBS 10342</strain>
    </source>
</reference>
<dbReference type="Proteomes" id="UP000189580">
    <property type="component" value="Chromosome b"/>
</dbReference>
<dbReference type="GO" id="GO:0015031">
    <property type="term" value="P:protein transport"/>
    <property type="evidence" value="ECO:0007669"/>
    <property type="project" value="UniProtKB-KW"/>
</dbReference>
<evidence type="ECO:0000313" key="10">
    <source>
        <dbReference type="EMBL" id="ANB15872.1"/>
    </source>
</evidence>
<sequence>MIGGYIHPGNPVANMYFTLYGYNSVQQAFAMLQDLKQGQYVKLSPRSTFAAQILGSIIGSIFNYIMMENIVDNQADILRSIEGTAIWSGQNVQQYNTQGITWGALAKHMYSAGSRYEWVNFSLALGFALPLPFYFGDKLFPKLGLRNINVPILVWYIGWLCVGVNSSITSYFIVAFGSQWYLRVYHPNLFKKYNYILAAGLTGGAQVMVFILSFAVAGASGAGHNFPSWWGNHLSTDTASYNFDRCYFND</sequence>
<dbReference type="GO" id="GO:0016020">
    <property type="term" value="C:membrane"/>
    <property type="evidence" value="ECO:0007669"/>
    <property type="project" value="UniProtKB-SubCell"/>
</dbReference>
<keyword evidence="11" id="KW-1185">Reference proteome</keyword>
<feature type="transmembrane region" description="Helical" evidence="9">
    <location>
        <begin position="118"/>
        <end position="136"/>
    </location>
</feature>
<dbReference type="InterPro" id="IPR004648">
    <property type="entry name" value="Oligpept_transpt"/>
</dbReference>
<keyword evidence="3" id="KW-0813">Transport</keyword>
<keyword evidence="5" id="KW-0571">Peptide transport</keyword>
<protein>
    <submittedName>
        <fullName evidence="10">Oligopeptide transporter OPT1</fullName>
    </submittedName>
</protein>
<dbReference type="EMBL" id="CP014503">
    <property type="protein sequence ID" value="ANB15872.1"/>
    <property type="molecule type" value="Genomic_DNA"/>
</dbReference>
<evidence type="ECO:0000256" key="6">
    <source>
        <dbReference type="ARBA" id="ARBA00022927"/>
    </source>
</evidence>
<evidence type="ECO:0000256" key="9">
    <source>
        <dbReference type="SAM" id="Phobius"/>
    </source>
</evidence>
<comment type="similarity">
    <text evidence="2">Belongs to the oligopeptide OPT transporter family.</text>
</comment>
<gene>
    <name evidence="10" type="primary">OPT1</name>
    <name evidence="10" type="ORF">AWJ20_3516</name>
</gene>
<dbReference type="InterPro" id="IPR004813">
    <property type="entry name" value="OPT"/>
</dbReference>
<dbReference type="GeneID" id="30035547"/>
<evidence type="ECO:0000256" key="1">
    <source>
        <dbReference type="ARBA" id="ARBA00004141"/>
    </source>
</evidence>
<evidence type="ECO:0000256" key="8">
    <source>
        <dbReference type="ARBA" id="ARBA00023136"/>
    </source>
</evidence>
<feature type="transmembrane region" description="Helical" evidence="9">
    <location>
        <begin position="49"/>
        <end position="66"/>
    </location>
</feature>
<keyword evidence="6" id="KW-0653">Protein transport</keyword>